<gene>
    <name evidence="1" type="ORF">V6984_04210</name>
</gene>
<sequence length="46" mass="5256">MIRKSTLYGCLEENKGKDGDSVKIKIFTRKFVPAAQSLQVLERHGY</sequence>
<name>A0ABZ3F056_9FIRM</name>
<evidence type="ECO:0000313" key="1">
    <source>
        <dbReference type="EMBL" id="XAH74983.1"/>
    </source>
</evidence>
<dbReference type="Proteomes" id="UP001451571">
    <property type="component" value="Chromosome"/>
</dbReference>
<organism evidence="1 2">
    <name type="scientific">Kineothrix sedimenti</name>
    <dbReference type="NCBI Taxonomy" id="3123317"/>
    <lineage>
        <taxon>Bacteria</taxon>
        <taxon>Bacillati</taxon>
        <taxon>Bacillota</taxon>
        <taxon>Clostridia</taxon>
        <taxon>Lachnospirales</taxon>
        <taxon>Lachnospiraceae</taxon>
        <taxon>Kineothrix</taxon>
    </lineage>
</organism>
<proteinExistence type="predicted"/>
<protein>
    <submittedName>
        <fullName evidence="1">Uncharacterized protein</fullName>
    </submittedName>
</protein>
<accession>A0ABZ3F056</accession>
<dbReference type="RefSeq" id="WP_342758557.1">
    <property type="nucleotide sequence ID" value="NZ_CP146256.1"/>
</dbReference>
<keyword evidence="2" id="KW-1185">Reference proteome</keyword>
<dbReference type="EMBL" id="CP146256">
    <property type="protein sequence ID" value="XAH74983.1"/>
    <property type="molecule type" value="Genomic_DNA"/>
</dbReference>
<evidence type="ECO:0000313" key="2">
    <source>
        <dbReference type="Proteomes" id="UP001451571"/>
    </source>
</evidence>
<reference evidence="1 2" key="1">
    <citation type="submission" date="2024-02" db="EMBL/GenBank/DDBJ databases">
        <title>Bacterial strain from lacustrine sediment.</title>
        <authorList>
            <person name="Petit C."/>
            <person name="Fadhlaoui K."/>
        </authorList>
    </citation>
    <scope>NUCLEOTIDE SEQUENCE [LARGE SCALE GENOMIC DNA]</scope>
    <source>
        <strain evidence="1 2">IPX-CK</strain>
    </source>
</reference>